<gene>
    <name evidence="1" type="ORF">LMANV2_30020</name>
</gene>
<evidence type="ECO:0000313" key="1">
    <source>
        <dbReference type="EMBL" id="SOR61449.1"/>
    </source>
</evidence>
<dbReference type="AlphaFoldDB" id="A0AAQ1SNS2"/>
<dbReference type="EMBL" id="OEJX01000023">
    <property type="protein sequence ID" value="SOR61449.1"/>
    <property type="molecule type" value="Genomic_DNA"/>
</dbReference>
<protein>
    <submittedName>
        <fullName evidence="1">Uncharacterized protein</fullName>
    </submittedName>
</protein>
<proteinExistence type="predicted"/>
<name>A0AAQ1SNS2_LEPIR</name>
<organism evidence="1 2">
    <name type="scientific">Leptospira interrogans serovar Manilae</name>
    <dbReference type="NCBI Taxonomy" id="214675"/>
    <lineage>
        <taxon>Bacteria</taxon>
        <taxon>Pseudomonadati</taxon>
        <taxon>Spirochaetota</taxon>
        <taxon>Spirochaetia</taxon>
        <taxon>Leptospirales</taxon>
        <taxon>Leptospiraceae</taxon>
        <taxon>Leptospira</taxon>
    </lineage>
</organism>
<dbReference type="Proteomes" id="UP000234460">
    <property type="component" value="Chromosome LMANV2"/>
</dbReference>
<evidence type="ECO:0000313" key="2">
    <source>
        <dbReference type="Proteomes" id="UP000234460"/>
    </source>
</evidence>
<sequence>MRYNTCEVGYGRGHFAKFPTFQSLSHWIIITTRTHENNKNQFSLFCQKFTK</sequence>
<comment type="caution">
    <text evidence="1">The sequence shown here is derived from an EMBL/GenBank/DDBJ whole genome shotgun (WGS) entry which is preliminary data.</text>
</comment>
<reference evidence="1 2" key="1">
    <citation type="submission" date="2017-11" db="EMBL/GenBank/DDBJ databases">
        <authorList>
            <person name="Lechat P."/>
        </authorList>
    </citation>
    <scope>NUCLEOTIDE SEQUENCE [LARGE SCALE GENOMIC DNA]</scope>
    <source>
        <strain evidence="1">L495</strain>
    </source>
</reference>
<accession>A0AAQ1SNS2</accession>